<evidence type="ECO:0000256" key="7">
    <source>
        <dbReference type="ARBA" id="ARBA00078302"/>
    </source>
</evidence>
<dbReference type="Proteomes" id="UP001309876">
    <property type="component" value="Unassembled WGS sequence"/>
</dbReference>
<feature type="domain" description="Carrier" evidence="9">
    <location>
        <begin position="3756"/>
        <end position="3830"/>
    </location>
</feature>
<evidence type="ECO:0000256" key="3">
    <source>
        <dbReference type="ARBA" id="ARBA00022553"/>
    </source>
</evidence>
<dbReference type="InterPro" id="IPR036736">
    <property type="entry name" value="ACP-like_sf"/>
</dbReference>
<dbReference type="InterPro" id="IPR001242">
    <property type="entry name" value="Condensation_dom"/>
</dbReference>
<dbReference type="InterPro" id="IPR009081">
    <property type="entry name" value="PP-bd_ACP"/>
</dbReference>
<dbReference type="CDD" id="cd05918">
    <property type="entry name" value="A_NRPS_SidN3_like"/>
    <property type="match status" value="1"/>
</dbReference>
<dbReference type="PANTHER" id="PTHR45527:SF1">
    <property type="entry name" value="FATTY ACID SYNTHASE"/>
    <property type="match status" value="1"/>
</dbReference>
<evidence type="ECO:0000313" key="11">
    <source>
        <dbReference type="Proteomes" id="UP001309876"/>
    </source>
</evidence>
<proteinExistence type="inferred from homology"/>
<name>A0AAN7YHR0_9EURO</name>
<evidence type="ECO:0000256" key="1">
    <source>
        <dbReference type="ARBA" id="ARBA00004924"/>
    </source>
</evidence>
<dbReference type="InterPro" id="IPR023213">
    <property type="entry name" value="CAT-like_dom_sf"/>
</dbReference>
<dbReference type="InterPro" id="IPR045851">
    <property type="entry name" value="AMP-bd_C_sf"/>
</dbReference>
<evidence type="ECO:0000256" key="6">
    <source>
        <dbReference type="ARBA" id="ARBA00067294"/>
    </source>
</evidence>
<dbReference type="GO" id="GO:0005737">
    <property type="term" value="C:cytoplasm"/>
    <property type="evidence" value="ECO:0007669"/>
    <property type="project" value="TreeGrafter"/>
</dbReference>
<dbReference type="Pfam" id="PF00668">
    <property type="entry name" value="Condensation"/>
    <property type="match status" value="6"/>
</dbReference>
<organism evidence="10 11">
    <name type="scientific">Lithohypha guttulata</name>
    <dbReference type="NCBI Taxonomy" id="1690604"/>
    <lineage>
        <taxon>Eukaryota</taxon>
        <taxon>Fungi</taxon>
        <taxon>Dikarya</taxon>
        <taxon>Ascomycota</taxon>
        <taxon>Pezizomycotina</taxon>
        <taxon>Eurotiomycetes</taxon>
        <taxon>Chaetothyriomycetidae</taxon>
        <taxon>Chaetothyriales</taxon>
        <taxon>Trichomeriaceae</taxon>
        <taxon>Lithohypha</taxon>
    </lineage>
</organism>
<dbReference type="SUPFAM" id="SSF56801">
    <property type="entry name" value="Acetyl-CoA synthetase-like"/>
    <property type="match status" value="3"/>
</dbReference>
<feature type="domain" description="Carrier" evidence="9">
    <location>
        <begin position="3193"/>
        <end position="3267"/>
    </location>
</feature>
<evidence type="ECO:0000256" key="5">
    <source>
        <dbReference type="ARBA" id="ARBA00029454"/>
    </source>
</evidence>
<dbReference type="Pfam" id="PF00550">
    <property type="entry name" value="PP-binding"/>
    <property type="match status" value="6"/>
</dbReference>
<evidence type="ECO:0000313" key="10">
    <source>
        <dbReference type="EMBL" id="KAK5087886.1"/>
    </source>
</evidence>
<dbReference type="InterPro" id="IPR020845">
    <property type="entry name" value="AMP-binding_CS"/>
</dbReference>
<keyword evidence="4" id="KW-0436">Ligase</keyword>
<dbReference type="FunFam" id="3.30.300.30:FF:000015">
    <property type="entry name" value="Nonribosomal peptide synthase SidD"/>
    <property type="match status" value="1"/>
</dbReference>
<dbReference type="CDD" id="cd05930">
    <property type="entry name" value="A_NRPS"/>
    <property type="match status" value="1"/>
</dbReference>
<dbReference type="SUPFAM" id="SSF47336">
    <property type="entry name" value="ACP-like"/>
    <property type="match status" value="6"/>
</dbReference>
<dbReference type="GO" id="GO:0010106">
    <property type="term" value="P:cellular response to iron ion starvation"/>
    <property type="evidence" value="ECO:0007669"/>
    <property type="project" value="UniProtKB-ARBA"/>
</dbReference>
<dbReference type="InterPro" id="IPR010071">
    <property type="entry name" value="AA_adenyl_dom"/>
</dbReference>
<dbReference type="Gene3D" id="3.30.559.10">
    <property type="entry name" value="Chloramphenicol acetyltransferase-like domain"/>
    <property type="match status" value="5"/>
</dbReference>
<evidence type="ECO:0000256" key="2">
    <source>
        <dbReference type="ARBA" id="ARBA00022450"/>
    </source>
</evidence>
<dbReference type="GO" id="GO:0016874">
    <property type="term" value="F:ligase activity"/>
    <property type="evidence" value="ECO:0007669"/>
    <property type="project" value="UniProtKB-KW"/>
</dbReference>
<keyword evidence="11" id="KW-1185">Reference proteome</keyword>
<feature type="domain" description="Carrier" evidence="9">
    <location>
        <begin position="2104"/>
        <end position="2189"/>
    </location>
</feature>
<comment type="pathway">
    <text evidence="1">Siderophore biosynthesis.</text>
</comment>
<dbReference type="EMBL" id="JAVRRJ010000002">
    <property type="protein sequence ID" value="KAK5087886.1"/>
    <property type="molecule type" value="Genomic_DNA"/>
</dbReference>
<protein>
    <recommendedName>
        <fullName evidence="6">Nonribosomal peptide synthetase sidC</fullName>
    </recommendedName>
    <alternativeName>
        <fullName evidence="7">Siderophore peptide synthetase C</fullName>
    </alternativeName>
</protein>
<keyword evidence="3" id="KW-0597">Phosphoprotein</keyword>
<feature type="region of interest" description="Disordered" evidence="8">
    <location>
        <begin position="1857"/>
        <end position="1876"/>
    </location>
</feature>
<evidence type="ECO:0000259" key="9">
    <source>
        <dbReference type="PROSITE" id="PS50075"/>
    </source>
</evidence>
<evidence type="ECO:0000256" key="4">
    <source>
        <dbReference type="ARBA" id="ARBA00022598"/>
    </source>
</evidence>
<reference evidence="10 11" key="1">
    <citation type="submission" date="2023-08" db="EMBL/GenBank/DDBJ databases">
        <title>Black Yeasts Isolated from many extreme environments.</title>
        <authorList>
            <person name="Coleine C."/>
            <person name="Stajich J.E."/>
            <person name="Selbmann L."/>
        </authorList>
    </citation>
    <scope>NUCLEOTIDE SEQUENCE [LARGE SCALE GENOMIC DNA]</scope>
    <source>
        <strain evidence="10 11">CCFEE 5910</strain>
    </source>
</reference>
<feature type="compositionally biased region" description="Low complexity" evidence="8">
    <location>
        <begin position="1867"/>
        <end position="1876"/>
    </location>
</feature>
<dbReference type="PROSITE" id="PS00455">
    <property type="entry name" value="AMP_BINDING"/>
    <property type="match status" value="1"/>
</dbReference>
<keyword evidence="2" id="KW-0596">Phosphopantetheine</keyword>
<dbReference type="NCBIfam" id="TIGR01733">
    <property type="entry name" value="AA-adenyl-dom"/>
    <property type="match status" value="1"/>
</dbReference>
<dbReference type="PROSITE" id="PS50075">
    <property type="entry name" value="CARRIER"/>
    <property type="match status" value="5"/>
</dbReference>
<feature type="domain" description="Carrier" evidence="9">
    <location>
        <begin position="4311"/>
        <end position="4384"/>
    </location>
</feature>
<gene>
    <name evidence="10" type="ORF">LTR05_002101</name>
</gene>
<dbReference type="PROSITE" id="PS00012">
    <property type="entry name" value="PHOSPHOPANTETHEINE"/>
    <property type="match status" value="4"/>
</dbReference>
<feature type="domain" description="Carrier" evidence="9">
    <location>
        <begin position="1568"/>
        <end position="1645"/>
    </location>
</feature>
<comment type="caution">
    <text evidence="10">The sequence shown here is derived from an EMBL/GenBank/DDBJ whole genome shotgun (WGS) entry which is preliminary data.</text>
</comment>
<dbReference type="Gene3D" id="3.30.300.30">
    <property type="match status" value="3"/>
</dbReference>
<dbReference type="GO" id="GO:0031169">
    <property type="term" value="P:ferrichrome biosynthetic process"/>
    <property type="evidence" value="ECO:0007669"/>
    <property type="project" value="UniProtKB-ARBA"/>
</dbReference>
<sequence length="4840" mass="541314">MVLSTESARPTARLAIANQDRRLLPGPALLDDLVHCESEHAIAIHYIGPKDDRILLTFNQCDLIVPVVLPQHPSLYISYLAVLKLGAAFCPVTPDTPHERIAFIIEDVAAKLLVCLPEMQQTLQALLPKITCVAVNLQDLLSGDEQSLQLAPRPSAKTAYVMYTSGSTGKPKGVPVSHHAVCQSLLAHDENLPQFERFLQFAAPTFDVSIFEIFFPWYRGSAIVCCERETMLADLPGIINSMDVDAVELTPTVATTLLRTRSAVPRLKILLTIGEMLTKHVVVEFGFSHTQDGMLYAMYGPTEASIHCTMVAQMSATDSVHNIGRPLATVSAYILNDSTSHRDHMILDIDQPGELAIAGQLAEGYLNRPDQTAAAFVELPGHGCVYRTGDRAVMKTNGEIHIYGRIVGGQVKLRGQRVELGEVEQAAMQVAGVHLAAALVLNEILVLFCSGEPSLTLKNVEARCKAWLQRHMRPGHIVIVPAGLPQLPSGKVDRKGLENIYENEMCENAVRDSRSDHSDLDAYLQKVLCEELKSELSWHTSLRNCGLDSLQAIRVASKLRSKFPAITISTVLDAESITDLSRLITRTGAHSISQSHTNHDSILKRTSSKLYDLEHYSSLGLNIEKVLPCTPIQIAMLAETSQDSRYNLNEIVLATQDVVTFSDIVSAFETLACNNEILRTAFAATGDANMPFVQLVRASPSLSEPASMTNTLQLRKSRVPHSIIVSLHHAIYDGWSWDLIMKDLNHLLRGTPVGARPTFEDYLRGQQALDDSRIQQDLVAWARDLSEVEACQLPTLRPEVYEVSTRSIHSTELCLHQDSLAQFARRRHTSGPAIMHSAVLLLLCMLLDTTDVTTGLVISGRDPVINNIEDVIGPLISTLPVSVRTDRCRNTEDLMQQVHRKHLHCLQHSRPSLAQINSALKRSTNTPLFDTIFVWQESLYSQSVMSDFVSVSSSFDFLPYAWIIEVEPKQDKLCLKSTYDPARIADKQIRIIHQQIDGIVTMLTKSPAETLVPRKWSLLDENLLSTSNVDFARFQSDNFTAKIESIALHDPDKIAVDFIVDFDPTSASISRERLTYRQLNKQSLHAANVLRTKYKLKKDNIVAIQSKKCISLYVLICATLRAGVAYLCIEPNTPETRVKEILQQAQPQVLVVDAEILPKYRDQSSPMVASFDSVVSENATLLEPLRMESSGRDLAYAVFTSGSTGAPKGVLVTRANLMSNIQHLSETYPHDATSKLLQSCSPAFDVSVFEIFWTWHCGLTLCSANNDVLFRDVEVFINTAGITHLSMTPSVAALVNPDRVPNVAFLVCSGEPMSAKVFNAWSQRGLYQGYGPSETTNICNVRHYRQDRAYINNVGPAFPNTSLFVCARRRPEDLSRAQTLSDFTLLPKGSVGEIWIGGQQVGRGYTDPDLTSRSWLDHPKYGRLYRSGDIGKLLADDSLVVLGREDDQAKIRGQRVELNEINARLMQFPHVSDAFSFILPKEYGNDKLVCFFVVASGDSEKLIGMLFEHLRDTLPIYMIPEALIPLDELPLTHQAKVDRKRLTTIHSQMSHEQMALYSDSSPAELGNQIVDEKTRKVVEVLSELTGLPTSEINVHGSFFAYGLDSISAIAFAQRLRSSNIGTIEVSTVMRHSSIMRLLPFIEDVSEHARYGTPASELVPDTTKSSLTKKLEAEGYQVHAVLPCTSLQEAMLSTSSSRGATSYLNHVVLRLFKDFNKVKNAWSCLVQRHEILRTIFVMTEDDHHPYMQIVLGCANLPWTEATDVSMDKVPPLFDSLPYRLQLVPSSSGHTELHLFMHHAIYDAQSLTQLLIEVELICKLQPLSDAVPFSKYLDHISANDNESLEAFWNRQLKDVTPSRLSEVVEQHDSNSSQSSSKSCPVPYTELVTLARKTSTTLLALCQASLSRVLSALFANRQDICFGTVLSGRTTTLTTNAVGPCFNTVPTRVAIRRNTTNADICHALQEYNAEVLPFQGTPLRRLQRQYSRDGRRLFDVLLLLQSPRTDLDQSIWKLVRETGQMDFPFVVEVQPEPGTNVLHVTIHNTVVKDNSFNDFFLGQFLAILKDTAEKPPALAGEVMHLLPESELRFINYVRTFHSNIDGHRIEQEHNDTNKALLDSTCGKHLLEALASMTSRNIQSITPRTNVFQLGLDSISTVQLAARLRVFGYRISSADILDKPTLSDIVRFCQQSQGVRDAEHVDGFDIDAFEKKHEQSIIGRFHLDRHVVQAIWPCSATQIGILSEYQKSHGRLYYNSIQVRLGQDFDQGRLERAWEQIVRRHEMLRTTFVEIYDKDIPFAMLVYVPEHDKPMQILLEQEDQYPLRKPTANIIPKPFSRPPWSFHLSKDGGEISINVHMFHALYDARALDIVLHDMQTLYYGEDLKRPPSVHEVLSLIVHNNRSQDMDTSYWKQMQPMAHATTFPDLNIERDVPSKLQVSWFQLTSPLSMIQKACEDAGCALLVACQAAWAQLLAAYTAQQYVTFGTILSGRSFNKQELNDAVFPTINTVPVIVDMSHDSESLLEQIARTNARLHKNPHLSLPRIKAALDVEGNLFDSILVLQKYSQADQAQRSWEISSDQASAEYAVSIEVVPRDDELALQLTYNQKVLPKEHASVLLLQYEQLLHDVLHIPTHHDTESKSIKAGRSPVTTSIKSDHKSLPDLVLARATQDPTATALEFVSDIRGEQILRQTWTYAELVARSSQIANLILEHGAQRGDLIAICFNKCPEASFTLLGTLMAGCAYVAIDPGAPKSRQDFILQDASCKLVITTSDIVVSFEGMHDLQVLCVDDDEMMGTQSTERPQLQRPVAGTDVCYCLYTSGTTGTPKGCIINHNSVVQALVSFAHILEKRWTENSRWLQFAAYHFDVSVLEHFWSWSKGICAVVTPRDLLFEDLSGTISKLCITHLALTPSLARLLTPEVVPSLREGVFIVGGEQLRQDVIETWGEEGCLHNFYGPSEVTIGCTFRPISHKTFKLANIGQSFINVGTYVVAPGTDNLVLVGAVGELCLSGPLVGVGYLNRPDLTAERFTILRGIGDRVYRTGDLVRMLHDNSFEFIGRIDDQIKLRGQRLEIGEINHVISQAIQADVATLVLKHSEQEKEQLVAFFAQETTAKYGDRRPKALEDPEMRARIRVARNATAEQLPAYMVPTYFMAIDFVPLTVNNKVDSKALKALYHSLPLNQVRQFQITDVQDQSVPVEKFERIVALVTEFLDLARDDITWGNSLLQLGLDSISAIGLSRKLKKVGYSRASVATILKHSMIGNLAEILCQNTSQDGAGIHEEQQLAEQRIRAFAAEHEPSISRKLASHLGKVKLVAPCTPLQEGMISKMLSSNADQPPYLVKFLFSLNDCDIPALKRAWDVLESQLDVLRTRFVPTEEGYAQVIFENTPNCCHVDYGTDSMQEDPLQSIDASFRRWIETARGLDSACPWQVWLVQRDQGRSNYMSIFLFHGLYDGISMPLMLDQLNRVYQQSSESLQQPSLYEALSFGPLLSLKQAPDFWRKTLPHVKLLPLQDAERLDTPMSHTVRKELSLKIIHQQGRAMAVTSQAIFQAAWLFTLAKFFDVNPTIGTVLSGRSIDLEGADKFIFPMFNTLPFSITVTGERPSLADLIATCHQKNVDVLPFQHTPLGNIRKWLAMNTAQELFNSLFVYQGLTDRARDTSKWPWSEEHSDVVADYPLNIEIEENLEDQYSISIVSSRPSLRKQPISKLLELFTVTLEAISTAREISLPKAFSEDKHIIKPYQLPHTQDKEITEYGHENESTATSIIKSEISRLASIDESAIGSKQPTIFEIGLDSIDALKLTTRLKRRGLALPVSKILRHPTIAGMAEQSIVIHDQAPINGVHDDAKWYSLLKDQGVHLEGIETTLPTTSMQEGLLLDYERYFNVMVWKLSAQTDLRPFVEAVHRSYQNLPILRTKFVMLAEPVEKVSFLQLITKAQSGGRKSQLTFSLRNHEALKEHIHSLRKNAGLINSQPQLQVATLDDGRIYFILALSHAHYDAWSLHLLLNHIQQSYQAQYPGPMEVGTIAMHVNAIKENSVSEAATRFWSAHLHNVQACLVQNTVGDCSATLRHKTSSIKPLQLHAVCRKHGITLQSLGLAVWALTLSHLSKQRDVSFGLVVSGRMSEETENLVFPVFNTVIYRPQIDLRCTASDLLKSIHNMSVQIYEYQQFPLTNALTLARTGGAELFNTLFTFQKKPRREADDQPIFEEVDLDDGELSPPYAINVEMEEKNEGLVWTVATQAGVMASSGVEELLDKLDKVLDFLIHNDSEPVFDHYRNEISICGLPRTEFVKQEEHMQPIGDRQSEQQEVQNSQWTPMEETVRNVFSQVSNVPQEEISKHTTLFELGLDSISAIKIAKSLREVGLRVPVSIVLKGQSAAKIAAAASAELPNQVIKDREQVSRSLQLEENLLATINHSLDLADVSPQHVETVLPATAGHVYMLDMWRASKGRLFYATFWLDVRNCSEIMFRAAFQMLIGKTPALRTRFIESGNKYYQVVFKTSSKETGPLQYEIMQNGRGLLVSLHIHHAIYDAVSLEVMLQALEKLCRNKDSSIELATNIEPFLTTTMSKAAQAQAREFWMNYLDGNHASERKTRKSSFTVDRSSRFFPDLLSTTMLAEVGRKTGLSIQSIFFAAIARVRARRRHQAEGQASPTITLGVYFANRSLDIERITELVQPTFNILPVRVDVSKGSPLLVSAHKLQGDMMEISLAEHCGVNMRDLHAWTGVEVDCYVNFIKLPENTNHEGETHEAGKDEDVVRIQHASGEAREQAKSIAVTPGASPLIGGTVEVGEGVEWCRPALDVEAKIDADGMLAVGMFAPEDMFGDKALEDLMVELREDLEAVRV</sequence>
<dbReference type="Pfam" id="PF00501">
    <property type="entry name" value="AMP-binding"/>
    <property type="match status" value="3"/>
</dbReference>
<dbReference type="InterPro" id="IPR006162">
    <property type="entry name" value="Ppantetheine_attach_site"/>
</dbReference>
<dbReference type="Gene3D" id="1.10.1200.10">
    <property type="entry name" value="ACP-like"/>
    <property type="match status" value="5"/>
</dbReference>
<dbReference type="GO" id="GO:0031177">
    <property type="term" value="F:phosphopantetheine binding"/>
    <property type="evidence" value="ECO:0007669"/>
    <property type="project" value="InterPro"/>
</dbReference>
<dbReference type="GO" id="GO:0043041">
    <property type="term" value="P:amino acid activation for nonribosomal peptide biosynthetic process"/>
    <property type="evidence" value="ECO:0007669"/>
    <property type="project" value="TreeGrafter"/>
</dbReference>
<dbReference type="InterPro" id="IPR000873">
    <property type="entry name" value="AMP-dep_synth/lig_dom"/>
</dbReference>
<dbReference type="SMART" id="SM00823">
    <property type="entry name" value="PKS_PP"/>
    <property type="match status" value="5"/>
</dbReference>
<dbReference type="PANTHER" id="PTHR45527">
    <property type="entry name" value="NONRIBOSOMAL PEPTIDE SYNTHETASE"/>
    <property type="match status" value="1"/>
</dbReference>
<dbReference type="Gene3D" id="3.30.559.30">
    <property type="entry name" value="Nonribosomal peptide synthetase, condensation domain"/>
    <property type="match status" value="6"/>
</dbReference>
<dbReference type="FunFam" id="3.40.50.12780:FF:000024">
    <property type="entry name" value="Nonribosomal siderophore peptide synthase SidC"/>
    <property type="match status" value="2"/>
</dbReference>
<feature type="region of interest" description="Disordered" evidence="8">
    <location>
        <begin position="2631"/>
        <end position="2650"/>
    </location>
</feature>
<accession>A0AAN7YHR0</accession>
<dbReference type="InterPro" id="IPR042099">
    <property type="entry name" value="ANL_N_sf"/>
</dbReference>
<evidence type="ECO:0000256" key="8">
    <source>
        <dbReference type="SAM" id="MobiDB-lite"/>
    </source>
</evidence>
<comment type="similarity">
    <text evidence="5">Belongs to the NRP synthetase family.</text>
</comment>
<dbReference type="NCBIfam" id="NF003417">
    <property type="entry name" value="PRK04813.1"/>
    <property type="match status" value="3"/>
</dbReference>
<dbReference type="Gene3D" id="3.40.50.12780">
    <property type="entry name" value="N-terminal domain of ligase-like"/>
    <property type="match status" value="3"/>
</dbReference>
<dbReference type="FunFam" id="3.30.300.30:FF:000033">
    <property type="entry name" value="Nonribosomal siderophore peptide synthase SidC"/>
    <property type="match status" value="1"/>
</dbReference>
<dbReference type="SUPFAM" id="SSF52777">
    <property type="entry name" value="CoA-dependent acyltransferases"/>
    <property type="match status" value="12"/>
</dbReference>
<dbReference type="InterPro" id="IPR020806">
    <property type="entry name" value="PKS_PP-bd"/>
</dbReference>